<protein>
    <recommendedName>
        <fullName evidence="1">Integrase catalytic domain-containing protein</fullName>
    </recommendedName>
</protein>
<dbReference type="AlphaFoldDB" id="A0AAV3R4U2"/>
<dbReference type="InterPro" id="IPR012337">
    <property type="entry name" value="RNaseH-like_sf"/>
</dbReference>
<accession>A0AAV3R4U2</accession>
<keyword evidence="3" id="KW-1185">Reference proteome</keyword>
<gene>
    <name evidence="2" type="ORF">LIER_24301</name>
</gene>
<dbReference type="InterPro" id="IPR001584">
    <property type="entry name" value="Integrase_cat-core"/>
</dbReference>
<dbReference type="GO" id="GO:0015074">
    <property type="term" value="P:DNA integration"/>
    <property type="evidence" value="ECO:0007669"/>
    <property type="project" value="InterPro"/>
</dbReference>
<dbReference type="InterPro" id="IPR050951">
    <property type="entry name" value="Retrovirus_Pol_polyprotein"/>
</dbReference>
<dbReference type="SUPFAM" id="SSF53098">
    <property type="entry name" value="Ribonuclease H-like"/>
    <property type="match status" value="1"/>
</dbReference>
<dbReference type="InterPro" id="IPR036397">
    <property type="entry name" value="RNaseH_sf"/>
</dbReference>
<sequence>MTPILNTVPFSMWGIDLVGKLPKAKGSLEYAVVVVDYFSKWVEAAPLKRTGSDNIVRFLWKHVVTCFAVPRILISDNGPQFESEELAKFCEKYNREHRFSPVYYPQGNGQVEMMNDILFKGIKKNMIQSGSKRGAWVDELPIVLWSLRTTPSHATWETPFNLVYGSEAVLPVEDGLPTYRQIGFNEEENDQRMRERLNFVDPQFKVGDLVLSQYSITHPKNKDKLSLKWEGPYRMSRILGPGTNELEQMNGETIPRTWHASNLAKYYI</sequence>
<dbReference type="Proteomes" id="UP001454036">
    <property type="component" value="Unassembled WGS sequence"/>
</dbReference>
<dbReference type="Gene3D" id="3.30.420.10">
    <property type="entry name" value="Ribonuclease H-like superfamily/Ribonuclease H"/>
    <property type="match status" value="1"/>
</dbReference>
<dbReference type="EMBL" id="BAABME010007023">
    <property type="protein sequence ID" value="GAA0169923.1"/>
    <property type="molecule type" value="Genomic_DNA"/>
</dbReference>
<dbReference type="PANTHER" id="PTHR37984:SF5">
    <property type="entry name" value="PROTEIN NYNRIN-LIKE"/>
    <property type="match status" value="1"/>
</dbReference>
<evidence type="ECO:0000259" key="1">
    <source>
        <dbReference type="PROSITE" id="PS50994"/>
    </source>
</evidence>
<dbReference type="PANTHER" id="PTHR37984">
    <property type="entry name" value="PROTEIN CBG26694"/>
    <property type="match status" value="1"/>
</dbReference>
<feature type="domain" description="Integrase catalytic" evidence="1">
    <location>
        <begin position="5"/>
        <end position="167"/>
    </location>
</feature>
<organism evidence="2 3">
    <name type="scientific">Lithospermum erythrorhizon</name>
    <name type="common">Purple gromwell</name>
    <name type="synonym">Lithospermum officinale var. erythrorhizon</name>
    <dbReference type="NCBI Taxonomy" id="34254"/>
    <lineage>
        <taxon>Eukaryota</taxon>
        <taxon>Viridiplantae</taxon>
        <taxon>Streptophyta</taxon>
        <taxon>Embryophyta</taxon>
        <taxon>Tracheophyta</taxon>
        <taxon>Spermatophyta</taxon>
        <taxon>Magnoliopsida</taxon>
        <taxon>eudicotyledons</taxon>
        <taxon>Gunneridae</taxon>
        <taxon>Pentapetalae</taxon>
        <taxon>asterids</taxon>
        <taxon>lamiids</taxon>
        <taxon>Boraginales</taxon>
        <taxon>Boraginaceae</taxon>
        <taxon>Boraginoideae</taxon>
        <taxon>Lithospermeae</taxon>
        <taxon>Lithospermum</taxon>
    </lineage>
</organism>
<dbReference type="Pfam" id="PF00665">
    <property type="entry name" value="rve"/>
    <property type="match status" value="1"/>
</dbReference>
<comment type="caution">
    <text evidence="2">The sequence shown here is derived from an EMBL/GenBank/DDBJ whole genome shotgun (WGS) entry which is preliminary data.</text>
</comment>
<dbReference type="GO" id="GO:0003676">
    <property type="term" value="F:nucleic acid binding"/>
    <property type="evidence" value="ECO:0007669"/>
    <property type="project" value="InterPro"/>
</dbReference>
<name>A0AAV3R4U2_LITER</name>
<dbReference type="PROSITE" id="PS50994">
    <property type="entry name" value="INTEGRASE"/>
    <property type="match status" value="1"/>
</dbReference>
<proteinExistence type="predicted"/>
<reference evidence="2 3" key="1">
    <citation type="submission" date="2024-01" db="EMBL/GenBank/DDBJ databases">
        <title>The complete chloroplast genome sequence of Lithospermum erythrorhizon: insights into the phylogenetic relationship among Boraginaceae species and the maternal lineages of purple gromwells.</title>
        <authorList>
            <person name="Okada T."/>
            <person name="Watanabe K."/>
        </authorList>
    </citation>
    <scope>NUCLEOTIDE SEQUENCE [LARGE SCALE GENOMIC DNA]</scope>
</reference>
<evidence type="ECO:0000313" key="2">
    <source>
        <dbReference type="EMBL" id="GAA0169923.1"/>
    </source>
</evidence>
<evidence type="ECO:0000313" key="3">
    <source>
        <dbReference type="Proteomes" id="UP001454036"/>
    </source>
</evidence>